<dbReference type="EMBL" id="CAXITT010000207">
    <property type="protein sequence ID" value="CAL1535657.1"/>
    <property type="molecule type" value="Genomic_DNA"/>
</dbReference>
<organism evidence="5 6">
    <name type="scientific">Lymnaea stagnalis</name>
    <name type="common">Great pond snail</name>
    <name type="synonym">Helix stagnalis</name>
    <dbReference type="NCBI Taxonomy" id="6523"/>
    <lineage>
        <taxon>Eukaryota</taxon>
        <taxon>Metazoa</taxon>
        <taxon>Spiralia</taxon>
        <taxon>Lophotrochozoa</taxon>
        <taxon>Mollusca</taxon>
        <taxon>Gastropoda</taxon>
        <taxon>Heterobranchia</taxon>
        <taxon>Euthyneura</taxon>
        <taxon>Panpulmonata</taxon>
        <taxon>Hygrophila</taxon>
        <taxon>Lymnaeoidea</taxon>
        <taxon>Lymnaeidae</taxon>
        <taxon>Lymnaea</taxon>
    </lineage>
</organism>
<proteinExistence type="inferred from homology"/>
<dbReference type="GO" id="GO:0004867">
    <property type="term" value="F:serine-type endopeptidase inhibitor activity"/>
    <property type="evidence" value="ECO:0007669"/>
    <property type="project" value="InterPro"/>
</dbReference>
<dbReference type="InterPro" id="IPR042178">
    <property type="entry name" value="Serpin_sf_1"/>
</dbReference>
<dbReference type="InterPro" id="IPR000215">
    <property type="entry name" value="Serpin_fam"/>
</dbReference>
<dbReference type="PANTHER" id="PTHR11461:SF211">
    <property type="entry name" value="GH10112P-RELATED"/>
    <property type="match status" value="1"/>
</dbReference>
<evidence type="ECO:0000256" key="3">
    <source>
        <dbReference type="SAM" id="SignalP"/>
    </source>
</evidence>
<evidence type="ECO:0000256" key="1">
    <source>
        <dbReference type="ARBA" id="ARBA00009500"/>
    </source>
</evidence>
<reference evidence="5 6" key="1">
    <citation type="submission" date="2024-04" db="EMBL/GenBank/DDBJ databases">
        <authorList>
            <consortium name="Genoscope - CEA"/>
            <person name="William W."/>
        </authorList>
    </citation>
    <scope>NUCLEOTIDE SEQUENCE [LARGE SCALE GENOMIC DNA]</scope>
</reference>
<keyword evidence="6" id="KW-1185">Reference proteome</keyword>
<accession>A0AAV2HP99</accession>
<dbReference type="Pfam" id="PF00079">
    <property type="entry name" value="Serpin"/>
    <property type="match status" value="2"/>
</dbReference>
<comment type="similarity">
    <text evidence="1 2">Belongs to the serpin family.</text>
</comment>
<dbReference type="PANTHER" id="PTHR11461">
    <property type="entry name" value="SERINE PROTEASE INHIBITOR, SERPIN"/>
    <property type="match status" value="1"/>
</dbReference>
<keyword evidence="3" id="KW-0732">Signal</keyword>
<evidence type="ECO:0000313" key="5">
    <source>
        <dbReference type="EMBL" id="CAL1535657.1"/>
    </source>
</evidence>
<evidence type="ECO:0000259" key="4">
    <source>
        <dbReference type="SMART" id="SM00093"/>
    </source>
</evidence>
<feature type="domain" description="Serpin" evidence="4">
    <location>
        <begin position="174"/>
        <end position="529"/>
    </location>
</feature>
<comment type="caution">
    <text evidence="5">The sequence shown here is derived from an EMBL/GenBank/DDBJ whole genome shotgun (WGS) entry which is preliminary data.</text>
</comment>
<dbReference type="Gene3D" id="2.30.39.10">
    <property type="entry name" value="Alpha-1-antitrypsin, domain 1"/>
    <property type="match status" value="1"/>
</dbReference>
<evidence type="ECO:0000256" key="2">
    <source>
        <dbReference type="RuleBase" id="RU000411"/>
    </source>
</evidence>
<sequence>MVSSLIIVLAIVGCAHRGMGDEGLRELSRAMTKFSQSLHKDLALEQVNSVYSPASIHLALSMAYLGARGSTAEDMKSALQLTNVIDPHKSLQTWVKDVISQKDVRIDIANSLWYNDRFEINLEYKQAFTADQTGHRYTMVSSLIIVLAIVGCAHRGMGDEGLRELSRAMTKFSQSLHKDLALEQVNSVYSPASIHLALSMAYLGARGSTAEDMKSALQLTDVTDPHQSHQTWVRDVISQGDVRVDIANSLWYNDRLEIYPEYKNKVRETYLADVEKLDFSSNKPEQSINEWVANITDNNIREIIRPGQLSEGKTLLALINAIYFNGTWDQPFSEKRTRSGEAFTKPDGTKVKVDLMSREGRFKVKELKSLNADVLKLYFKGKRFSLNFISPKSTSGLRDIEEKLISGSEKLNDILNDMEEEYLDISVPKFKITATMNLNKALKKLGLDKAFSDYADFSGISSVSSKITDVSHETVIEVQESGTVAAAVSSVEVVSNGLPQRFIIDHAFLFFLMDEGQRVILFHGKVTDPTVKKIEIQ</sequence>
<protein>
    <recommendedName>
        <fullName evidence="4">Serpin domain-containing protein</fullName>
    </recommendedName>
</protein>
<feature type="chain" id="PRO_5043965587" description="Serpin domain-containing protein" evidence="3">
    <location>
        <begin position="21"/>
        <end position="537"/>
    </location>
</feature>
<dbReference type="GO" id="GO:0005615">
    <property type="term" value="C:extracellular space"/>
    <property type="evidence" value="ECO:0007669"/>
    <property type="project" value="InterPro"/>
</dbReference>
<feature type="signal peptide" evidence="3">
    <location>
        <begin position="1"/>
        <end position="20"/>
    </location>
</feature>
<dbReference type="Gene3D" id="3.30.497.10">
    <property type="entry name" value="Antithrombin, subunit I, domain 2"/>
    <property type="match status" value="2"/>
</dbReference>
<dbReference type="Proteomes" id="UP001497497">
    <property type="component" value="Unassembled WGS sequence"/>
</dbReference>
<dbReference type="AlphaFoldDB" id="A0AAV2HP99"/>
<dbReference type="InterPro" id="IPR023796">
    <property type="entry name" value="Serpin_dom"/>
</dbReference>
<evidence type="ECO:0000313" key="6">
    <source>
        <dbReference type="Proteomes" id="UP001497497"/>
    </source>
</evidence>
<dbReference type="SUPFAM" id="SSF56574">
    <property type="entry name" value="Serpins"/>
    <property type="match status" value="2"/>
</dbReference>
<name>A0AAV2HP99_LYMST</name>
<dbReference type="SMART" id="SM00093">
    <property type="entry name" value="SERPIN"/>
    <property type="match status" value="1"/>
</dbReference>
<dbReference type="InterPro" id="IPR042185">
    <property type="entry name" value="Serpin_sf_2"/>
</dbReference>
<gene>
    <name evidence="5" type="ORF">GSLYS_00009617001</name>
</gene>
<dbReference type="InterPro" id="IPR036186">
    <property type="entry name" value="Serpin_sf"/>
</dbReference>